<dbReference type="Proteomes" id="UP001623660">
    <property type="component" value="Unassembled WGS sequence"/>
</dbReference>
<evidence type="ECO:0000313" key="2">
    <source>
        <dbReference type="Proteomes" id="UP001623660"/>
    </source>
</evidence>
<proteinExistence type="predicted"/>
<dbReference type="Gene3D" id="4.10.280.10">
    <property type="entry name" value="Helix-loop-helix DNA-binding domain"/>
    <property type="match status" value="1"/>
</dbReference>
<keyword evidence="2" id="KW-1185">Reference proteome</keyword>
<dbReference type="InterPro" id="IPR036638">
    <property type="entry name" value="HLH_DNA-bd_sf"/>
</dbReference>
<dbReference type="Pfam" id="PF09388">
    <property type="entry name" value="SpoOE-like"/>
    <property type="match status" value="1"/>
</dbReference>
<comment type="caution">
    <text evidence="1">The sequence shown here is derived from an EMBL/GenBank/DDBJ whole genome shotgun (WGS) entry which is preliminary data.</text>
</comment>
<reference evidence="1 2" key="1">
    <citation type="submission" date="2024-11" db="EMBL/GenBank/DDBJ databases">
        <authorList>
            <person name="Heng Y.C."/>
            <person name="Lim A.C.H."/>
            <person name="Lee J.K.Y."/>
            <person name="Kittelmann S."/>
        </authorList>
    </citation>
    <scope>NUCLEOTIDE SEQUENCE [LARGE SCALE GENOMIC DNA]</scope>
    <source>
        <strain evidence="1 2">WILCCON 0269</strain>
    </source>
</reference>
<dbReference type="InterPro" id="IPR037208">
    <property type="entry name" value="Spo0E-like_sf"/>
</dbReference>
<organism evidence="1 2">
    <name type="scientific">Candidatus Clostridium eludens</name>
    <dbReference type="NCBI Taxonomy" id="3381663"/>
    <lineage>
        <taxon>Bacteria</taxon>
        <taxon>Bacillati</taxon>
        <taxon>Bacillota</taxon>
        <taxon>Clostridia</taxon>
        <taxon>Eubacteriales</taxon>
        <taxon>Clostridiaceae</taxon>
        <taxon>Clostridium</taxon>
    </lineage>
</organism>
<sequence length="45" mass="5338">MTIESLKEKMYSYIDLYGRLDKRTLEVSQELDKLIVEEMKGGKKK</sequence>
<dbReference type="SUPFAM" id="SSF140500">
    <property type="entry name" value="BAS1536-like"/>
    <property type="match status" value="1"/>
</dbReference>
<dbReference type="RefSeq" id="WP_406792550.1">
    <property type="nucleotide sequence ID" value="NZ_JBJHZX010000018.1"/>
</dbReference>
<dbReference type="EMBL" id="JBJHZX010000018">
    <property type="protein sequence ID" value="MFL0196438.1"/>
    <property type="molecule type" value="Genomic_DNA"/>
</dbReference>
<name>A0ABW8SKZ2_9CLOT</name>
<dbReference type="InterPro" id="IPR018540">
    <property type="entry name" value="Spo0E-like"/>
</dbReference>
<evidence type="ECO:0000313" key="1">
    <source>
        <dbReference type="EMBL" id="MFL0196438.1"/>
    </source>
</evidence>
<accession>A0ABW8SKZ2</accession>
<gene>
    <name evidence="1" type="ORF">ACJDU8_12855</name>
</gene>
<protein>
    <submittedName>
        <fullName evidence="1">Aspartyl-phosphate phosphatase Spo0E family protein</fullName>
    </submittedName>
</protein>